<dbReference type="PANTHER" id="PTHR34378">
    <property type="entry name" value="GLUTAMATE--CYSTEINE LIGASE, CHLOROPLASTIC"/>
    <property type="match status" value="1"/>
</dbReference>
<dbReference type="OrthoDB" id="9780152at2"/>
<comment type="similarity">
    <text evidence="5">Belongs to the glutamate--cysteine ligase type 2 family. EgtA subfamily.</text>
</comment>
<reference evidence="6 7" key="1">
    <citation type="submission" date="2016-08" db="EMBL/GenBank/DDBJ databases">
        <title>Novel Firmicutes and Novel Genomes.</title>
        <authorList>
            <person name="Poppleton D.I."/>
            <person name="Gribaldo S."/>
        </authorList>
    </citation>
    <scope>NUCLEOTIDE SEQUENCE [LARGE SCALE GENOMIC DNA]</scope>
    <source>
        <strain evidence="6 7">CTT3</strain>
    </source>
</reference>
<dbReference type="PIRSF" id="PIRSF017901">
    <property type="entry name" value="GCL"/>
    <property type="match status" value="1"/>
</dbReference>
<dbReference type="InterPro" id="IPR014746">
    <property type="entry name" value="Gln_synth/guanido_kin_cat_dom"/>
</dbReference>
<keyword evidence="3 5" id="KW-0067">ATP-binding</keyword>
<comment type="catalytic activity">
    <reaction evidence="4 5">
        <text>L-cysteine + L-glutamate + ATP = gamma-L-glutamyl-L-cysteine + ADP + phosphate + H(+)</text>
        <dbReference type="Rhea" id="RHEA:13285"/>
        <dbReference type="ChEBI" id="CHEBI:15378"/>
        <dbReference type="ChEBI" id="CHEBI:29985"/>
        <dbReference type="ChEBI" id="CHEBI:30616"/>
        <dbReference type="ChEBI" id="CHEBI:35235"/>
        <dbReference type="ChEBI" id="CHEBI:43474"/>
        <dbReference type="ChEBI" id="CHEBI:58173"/>
        <dbReference type="ChEBI" id="CHEBI:456216"/>
        <dbReference type="EC" id="6.3.2.2"/>
    </reaction>
</comment>
<dbReference type="GO" id="GO:0005524">
    <property type="term" value="F:ATP binding"/>
    <property type="evidence" value="ECO:0007669"/>
    <property type="project" value="UniProtKB-UniRule"/>
</dbReference>
<dbReference type="Pfam" id="PF04107">
    <property type="entry name" value="GCS2"/>
    <property type="match status" value="1"/>
</dbReference>
<dbReference type="SUPFAM" id="SSF55931">
    <property type="entry name" value="Glutamine synthetase/guanido kinase"/>
    <property type="match status" value="1"/>
</dbReference>
<proteinExistence type="inferred from homology"/>
<dbReference type="InterPro" id="IPR006336">
    <property type="entry name" value="GCS2"/>
</dbReference>
<dbReference type="InterPro" id="IPR035434">
    <property type="entry name" value="GCL_bact_plant"/>
</dbReference>
<dbReference type="GO" id="GO:0006750">
    <property type="term" value="P:glutathione biosynthetic process"/>
    <property type="evidence" value="ECO:0007669"/>
    <property type="project" value="UniProtKB-UniRule"/>
</dbReference>
<dbReference type="GO" id="GO:0004357">
    <property type="term" value="F:glutamate-cysteine ligase activity"/>
    <property type="evidence" value="ECO:0007669"/>
    <property type="project" value="UniProtKB-UniRule"/>
</dbReference>
<evidence type="ECO:0000313" key="6">
    <source>
        <dbReference type="EMBL" id="RKD34785.1"/>
    </source>
</evidence>
<protein>
    <recommendedName>
        <fullName evidence="5">Glutamate--cysteine ligase</fullName>
        <ecNumber evidence="5">6.3.2.2</ecNumber>
    </recommendedName>
</protein>
<dbReference type="EMBL" id="MCIB01000001">
    <property type="protein sequence ID" value="RKD34785.1"/>
    <property type="molecule type" value="Genomic_DNA"/>
</dbReference>
<keyword evidence="7" id="KW-1185">Reference proteome</keyword>
<dbReference type="AlphaFoldDB" id="A0A419TBF1"/>
<evidence type="ECO:0000256" key="5">
    <source>
        <dbReference type="PIRNR" id="PIRNR017901"/>
    </source>
</evidence>
<keyword evidence="2 5" id="KW-0547">Nucleotide-binding</keyword>
<evidence type="ECO:0000256" key="2">
    <source>
        <dbReference type="ARBA" id="ARBA00022741"/>
    </source>
</evidence>
<dbReference type="Proteomes" id="UP000284177">
    <property type="component" value="Unassembled WGS sequence"/>
</dbReference>
<evidence type="ECO:0000256" key="4">
    <source>
        <dbReference type="ARBA" id="ARBA00048819"/>
    </source>
</evidence>
<sequence>MELEKQIDEIVRYIERGEKDKKDFKLGVEFEHFIVDKQSLRTVTYYEDKGVKHTLRQLIKKGWNGIYEGEYLLGLEKDNASITLEPGAQLEISIKPYKNIEEIERVYLNFLEDLIPILDSKNQILLSLGYQPKTKIANIPFIPKERYKYMSKYLQKRGKYALNMMKGTASTQVTIDYKSEKDYIKKFRIANSLSPVISAIFDNTPFFEGEVSKKYNIRTLIWNNCDDDRCGIVEGALDNDFGYKKYAQYILNRPPIIIKKDNDFLYTKGKRFKYIFNISNNKENELSHVLTMFFPDVRTKKFIEIRMADSIPYPLNFSIIAFWKGLLYNEDNLNILDEYLNDIDISAVLKAKKDIINYGINTLFKGIPIYELGKKILQISKKGLCKEERDYLNPLEEILINKITPTLKTKQMIARGKYDALDWCNLNNVIKCKI</sequence>
<comment type="function">
    <text evidence="5">Catalyzes the synthesis of gamma-glutamylcysteine (gamma-GC).</text>
</comment>
<dbReference type="EC" id="6.3.2.2" evidence="5"/>
<comment type="caution">
    <text evidence="6">The sequence shown here is derived from an EMBL/GenBank/DDBJ whole genome shotgun (WGS) entry which is preliminary data.</text>
</comment>
<organism evidence="6 7">
    <name type="scientific">Thermohalobacter berrensis</name>
    <dbReference type="NCBI Taxonomy" id="99594"/>
    <lineage>
        <taxon>Bacteria</taxon>
        <taxon>Bacillati</taxon>
        <taxon>Bacillota</taxon>
        <taxon>Tissierellia</taxon>
        <taxon>Tissierellales</taxon>
        <taxon>Thermohalobacteraceae</taxon>
        <taxon>Thermohalobacter</taxon>
    </lineage>
</organism>
<evidence type="ECO:0000313" key="7">
    <source>
        <dbReference type="Proteomes" id="UP000284177"/>
    </source>
</evidence>
<name>A0A419TBF1_9FIRM</name>
<dbReference type="PANTHER" id="PTHR34378:SF1">
    <property type="entry name" value="GLUTAMATE--CYSTEINE LIGASE, CHLOROPLASTIC"/>
    <property type="match status" value="1"/>
</dbReference>
<dbReference type="Gene3D" id="3.30.590.20">
    <property type="match status" value="1"/>
</dbReference>
<gene>
    <name evidence="6" type="ORF">BET03_02405</name>
</gene>
<keyword evidence="1 5" id="KW-0436">Ligase</keyword>
<accession>A0A419TBF1</accession>
<evidence type="ECO:0000256" key="1">
    <source>
        <dbReference type="ARBA" id="ARBA00022598"/>
    </source>
</evidence>
<evidence type="ECO:0000256" key="3">
    <source>
        <dbReference type="ARBA" id="ARBA00022840"/>
    </source>
</evidence>